<reference evidence="1 2" key="1">
    <citation type="submission" date="2022-11" db="EMBL/GenBank/DDBJ databases">
        <title>Minimal conservation of predation-associated metabolite biosynthetic gene clusters underscores biosynthetic potential of Myxococcota including descriptions for ten novel species: Archangium lansinium sp. nov., Myxococcus landrumus sp. nov., Nannocystis bai.</title>
        <authorList>
            <person name="Ahearne A."/>
            <person name="Stevens C."/>
            <person name="Dowd S."/>
        </authorList>
    </citation>
    <scope>NUCLEOTIDE SEQUENCE [LARGE SCALE GENOMIC DNA]</scope>
    <source>
        <strain evidence="1 2">BB15-2</strain>
    </source>
</reference>
<proteinExistence type="predicted"/>
<gene>
    <name evidence="1" type="ORF">POL25_34000</name>
</gene>
<keyword evidence="2" id="KW-1185">Reference proteome</keyword>
<evidence type="ECO:0000313" key="2">
    <source>
        <dbReference type="Proteomes" id="UP001221686"/>
    </source>
</evidence>
<dbReference type="EMBL" id="JAQNDL010000003">
    <property type="protein sequence ID" value="MDC0721969.1"/>
    <property type="molecule type" value="Genomic_DNA"/>
</dbReference>
<protein>
    <submittedName>
        <fullName evidence="1">Uncharacterized protein</fullName>
    </submittedName>
</protein>
<accession>A0ABT5E7Z0</accession>
<evidence type="ECO:0000313" key="1">
    <source>
        <dbReference type="EMBL" id="MDC0721969.1"/>
    </source>
</evidence>
<sequence>MPALSEHVNVWRSALNILAAKGYQVWVQDDGETFCAERDGWDFMADSPVSLLGLVSMLEHQSPEHYEEYWWRTPGKLDVSKLPSEPKPYVSVVKGPRQRGPAE</sequence>
<comment type="caution">
    <text evidence="1">The sequence shown here is derived from an EMBL/GenBank/DDBJ whole genome shotgun (WGS) entry which is preliminary data.</text>
</comment>
<organism evidence="1 2">
    <name type="scientific">Nannocystis bainbridge</name>
    <dbReference type="NCBI Taxonomy" id="2995303"/>
    <lineage>
        <taxon>Bacteria</taxon>
        <taxon>Pseudomonadati</taxon>
        <taxon>Myxococcota</taxon>
        <taxon>Polyangia</taxon>
        <taxon>Nannocystales</taxon>
        <taxon>Nannocystaceae</taxon>
        <taxon>Nannocystis</taxon>
    </lineage>
</organism>
<dbReference type="Proteomes" id="UP001221686">
    <property type="component" value="Unassembled WGS sequence"/>
</dbReference>
<name>A0ABT5E7Z0_9BACT</name>
<dbReference type="RefSeq" id="WP_272090468.1">
    <property type="nucleotide sequence ID" value="NZ_JAQNDL010000003.1"/>
</dbReference>